<dbReference type="Gene3D" id="3.30.2180.10">
    <property type="entry name" value="ATP12-like"/>
    <property type="match status" value="1"/>
</dbReference>
<keyword evidence="3" id="KW-0809">Transit peptide</keyword>
<dbReference type="SUPFAM" id="SSF160909">
    <property type="entry name" value="ATP12-like"/>
    <property type="match status" value="1"/>
</dbReference>
<comment type="caution">
    <text evidence="6">The sequence shown here is derived from an EMBL/GenBank/DDBJ whole genome shotgun (WGS) entry which is preliminary data.</text>
</comment>
<evidence type="ECO:0008006" key="8">
    <source>
        <dbReference type="Google" id="ProtNLM"/>
    </source>
</evidence>
<protein>
    <recommendedName>
        <fullName evidence="8">ATP synthase mitochondrial F1 complex assembly factor 2</fullName>
    </recommendedName>
</protein>
<dbReference type="InterPro" id="IPR011419">
    <property type="entry name" value="ATP12_ATP_synth-F1-assembly"/>
</dbReference>
<evidence type="ECO:0000256" key="5">
    <source>
        <dbReference type="ARBA" id="ARBA00023186"/>
    </source>
</evidence>
<evidence type="ECO:0000256" key="4">
    <source>
        <dbReference type="ARBA" id="ARBA00023128"/>
    </source>
</evidence>
<reference evidence="6 7" key="1">
    <citation type="submission" date="2023-09" db="EMBL/GenBank/DDBJ databases">
        <title>Genomes of two closely related lineages of the louse Polyplax serrata with different host specificities.</title>
        <authorList>
            <person name="Martinu J."/>
            <person name="Tarabai H."/>
            <person name="Stefka J."/>
            <person name="Hypsa V."/>
        </authorList>
    </citation>
    <scope>NUCLEOTIDE SEQUENCE [LARGE SCALE GENOMIC DNA]</scope>
    <source>
        <strain evidence="6">98ZLc_SE</strain>
    </source>
</reference>
<dbReference type="PANTHER" id="PTHR21013:SF10">
    <property type="entry name" value="ATP SYNTHASE MITOCHONDRIAL F1 COMPLEX ASSEMBLY FACTOR 2"/>
    <property type="match status" value="1"/>
</dbReference>
<gene>
    <name evidence="6" type="ORF">RUM44_003425</name>
</gene>
<name>A0ABR1AGD5_POLSC</name>
<dbReference type="Gene3D" id="1.10.3580.10">
    <property type="entry name" value="ATP12 ATPase"/>
    <property type="match status" value="1"/>
</dbReference>
<dbReference type="EMBL" id="JAWJWF010000049">
    <property type="protein sequence ID" value="KAK6619043.1"/>
    <property type="molecule type" value="Genomic_DNA"/>
</dbReference>
<comment type="similarity">
    <text evidence="2">Belongs to the ATP12 family.</text>
</comment>
<evidence type="ECO:0000256" key="3">
    <source>
        <dbReference type="ARBA" id="ARBA00022946"/>
    </source>
</evidence>
<organism evidence="6 7">
    <name type="scientific">Polyplax serrata</name>
    <name type="common">Common mouse louse</name>
    <dbReference type="NCBI Taxonomy" id="468196"/>
    <lineage>
        <taxon>Eukaryota</taxon>
        <taxon>Metazoa</taxon>
        <taxon>Ecdysozoa</taxon>
        <taxon>Arthropoda</taxon>
        <taxon>Hexapoda</taxon>
        <taxon>Insecta</taxon>
        <taxon>Pterygota</taxon>
        <taxon>Neoptera</taxon>
        <taxon>Paraneoptera</taxon>
        <taxon>Psocodea</taxon>
        <taxon>Troctomorpha</taxon>
        <taxon>Phthiraptera</taxon>
        <taxon>Anoplura</taxon>
        <taxon>Polyplacidae</taxon>
        <taxon>Polyplax</taxon>
    </lineage>
</organism>
<accession>A0ABR1AGD5</accession>
<sequence>MLKNVLGNFQSIVQTCLKYGQKPNLQYSVRRYAASKRFYKNTGILHSEGRFEVTLDQRKLKTPKGNIFYVESEPLALAVAAEWDKQVTNIVPSTMHLTGLCSTVLDNPNKLTKDDIVNKIMKYLETDTILYISGEEDDLYDVQLREWKPILDWFCQKFNVEIESSNNFDGPKISSEAKEILMKHLMSYNIWAIHGFLFAIEALKSVILGLTCAERHISVEKAVLLSRLEEEYQGKRWGRIEWAHEMNQQDTQARVAAGILFVYLNSSLTMVKKKAKAV</sequence>
<dbReference type="Proteomes" id="UP001359485">
    <property type="component" value="Unassembled WGS sequence"/>
</dbReference>
<evidence type="ECO:0000256" key="2">
    <source>
        <dbReference type="ARBA" id="ARBA00008231"/>
    </source>
</evidence>
<evidence type="ECO:0000313" key="7">
    <source>
        <dbReference type="Proteomes" id="UP001359485"/>
    </source>
</evidence>
<keyword evidence="7" id="KW-1185">Reference proteome</keyword>
<keyword evidence="5" id="KW-0143">Chaperone</keyword>
<proteinExistence type="inferred from homology"/>
<dbReference type="InterPro" id="IPR042272">
    <property type="entry name" value="ATP12_ATP_synth-F1-assembly_N"/>
</dbReference>
<dbReference type="Pfam" id="PF07542">
    <property type="entry name" value="ATP12"/>
    <property type="match status" value="1"/>
</dbReference>
<dbReference type="InterPro" id="IPR023335">
    <property type="entry name" value="ATP12_ortho_dom_sf"/>
</dbReference>
<keyword evidence="4" id="KW-0496">Mitochondrion</keyword>
<comment type="subcellular location">
    <subcellularLocation>
        <location evidence="1">Mitochondrion</location>
    </subcellularLocation>
</comment>
<evidence type="ECO:0000313" key="6">
    <source>
        <dbReference type="EMBL" id="KAK6619043.1"/>
    </source>
</evidence>
<dbReference type="PANTHER" id="PTHR21013">
    <property type="entry name" value="ATP SYNTHASE MITOCHONDRIAL F1 COMPLEX ASSEMBLY FACTOR 2/ATP12 PROTEIN, MITOCHONDRIAL PRECURSOR"/>
    <property type="match status" value="1"/>
</dbReference>
<evidence type="ECO:0000256" key="1">
    <source>
        <dbReference type="ARBA" id="ARBA00004173"/>
    </source>
</evidence>